<reference evidence="1 2" key="2">
    <citation type="journal article" date="2022" name="Mol. Ecol. Resour.">
        <title>The genomes of chicory, endive, great burdock and yacon provide insights into Asteraceae paleo-polyploidization history and plant inulin production.</title>
        <authorList>
            <person name="Fan W."/>
            <person name="Wang S."/>
            <person name="Wang H."/>
            <person name="Wang A."/>
            <person name="Jiang F."/>
            <person name="Liu H."/>
            <person name="Zhao H."/>
            <person name="Xu D."/>
            <person name="Zhang Y."/>
        </authorList>
    </citation>
    <scope>NUCLEOTIDE SEQUENCE [LARGE SCALE GENOMIC DNA]</scope>
    <source>
        <strain evidence="2">cv. Yunnan</strain>
        <tissue evidence="1">Leaves</tissue>
    </source>
</reference>
<protein>
    <submittedName>
        <fullName evidence="1">Uncharacterized protein</fullName>
    </submittedName>
</protein>
<dbReference type="EMBL" id="CM042041">
    <property type="protein sequence ID" value="KAI3711813.1"/>
    <property type="molecule type" value="Genomic_DNA"/>
</dbReference>
<evidence type="ECO:0000313" key="1">
    <source>
        <dbReference type="EMBL" id="KAI3711813.1"/>
    </source>
</evidence>
<reference evidence="2" key="1">
    <citation type="journal article" date="2022" name="Mol. Ecol. Resour.">
        <title>The genomes of chicory, endive, great burdock and yacon provide insights into Asteraceae palaeo-polyploidization history and plant inulin production.</title>
        <authorList>
            <person name="Fan W."/>
            <person name="Wang S."/>
            <person name="Wang H."/>
            <person name="Wang A."/>
            <person name="Jiang F."/>
            <person name="Liu H."/>
            <person name="Zhao H."/>
            <person name="Xu D."/>
            <person name="Zhang Y."/>
        </authorList>
    </citation>
    <scope>NUCLEOTIDE SEQUENCE [LARGE SCALE GENOMIC DNA]</scope>
    <source>
        <strain evidence="2">cv. Yunnan</strain>
    </source>
</reference>
<gene>
    <name evidence="1" type="ORF">L1987_70359</name>
</gene>
<name>A0ACB9AR01_9ASTR</name>
<comment type="caution">
    <text evidence="1">The sequence shown here is derived from an EMBL/GenBank/DDBJ whole genome shotgun (WGS) entry which is preliminary data.</text>
</comment>
<accession>A0ACB9AR01</accession>
<proteinExistence type="predicted"/>
<sequence length="73" mass="8233">MSSVKLQPLTSLMQIYTGLHGIQKKNLIMVRLQVIIQKEASSASMDHHQNSDNVQRNLIMDAEDLLVIMGSIR</sequence>
<dbReference type="Proteomes" id="UP001056120">
    <property type="component" value="Linkage Group LG24"/>
</dbReference>
<organism evidence="1 2">
    <name type="scientific">Smallanthus sonchifolius</name>
    <dbReference type="NCBI Taxonomy" id="185202"/>
    <lineage>
        <taxon>Eukaryota</taxon>
        <taxon>Viridiplantae</taxon>
        <taxon>Streptophyta</taxon>
        <taxon>Embryophyta</taxon>
        <taxon>Tracheophyta</taxon>
        <taxon>Spermatophyta</taxon>
        <taxon>Magnoliopsida</taxon>
        <taxon>eudicotyledons</taxon>
        <taxon>Gunneridae</taxon>
        <taxon>Pentapetalae</taxon>
        <taxon>asterids</taxon>
        <taxon>campanulids</taxon>
        <taxon>Asterales</taxon>
        <taxon>Asteraceae</taxon>
        <taxon>Asteroideae</taxon>
        <taxon>Heliantheae alliance</taxon>
        <taxon>Millerieae</taxon>
        <taxon>Smallanthus</taxon>
    </lineage>
</organism>
<keyword evidence="2" id="KW-1185">Reference proteome</keyword>
<evidence type="ECO:0000313" key="2">
    <source>
        <dbReference type="Proteomes" id="UP001056120"/>
    </source>
</evidence>